<feature type="active site" evidence="5">
    <location>
        <position position="138"/>
    </location>
</feature>
<dbReference type="PROSITE" id="PS01129">
    <property type="entry name" value="PSI_RLU"/>
    <property type="match status" value="1"/>
</dbReference>
<organism evidence="9 10">
    <name type="scientific">Pseudoramibacter alactolyticus ATCC 23263</name>
    <dbReference type="NCBI Taxonomy" id="887929"/>
    <lineage>
        <taxon>Bacteria</taxon>
        <taxon>Bacillati</taxon>
        <taxon>Bacillota</taxon>
        <taxon>Clostridia</taxon>
        <taxon>Eubacteriales</taxon>
        <taxon>Eubacteriaceae</taxon>
        <taxon>Pseudoramibacter</taxon>
    </lineage>
</organism>
<dbReference type="InterPro" id="IPR036986">
    <property type="entry name" value="S4_RNA-bd_sf"/>
</dbReference>
<comment type="catalytic activity">
    <reaction evidence="1 7">
        <text>a uridine in RNA = a pseudouridine in RNA</text>
        <dbReference type="Rhea" id="RHEA:48348"/>
        <dbReference type="Rhea" id="RHEA-COMP:12068"/>
        <dbReference type="Rhea" id="RHEA-COMP:12069"/>
        <dbReference type="ChEBI" id="CHEBI:65314"/>
        <dbReference type="ChEBI" id="CHEBI:65315"/>
    </reaction>
</comment>
<dbReference type="CDD" id="cd00165">
    <property type="entry name" value="S4"/>
    <property type="match status" value="1"/>
</dbReference>
<dbReference type="InterPro" id="IPR002942">
    <property type="entry name" value="S4_RNA-bd"/>
</dbReference>
<evidence type="ECO:0000256" key="3">
    <source>
        <dbReference type="ARBA" id="ARBA00022884"/>
    </source>
</evidence>
<evidence type="ECO:0000256" key="5">
    <source>
        <dbReference type="PIRSR" id="PIRSR606225-1"/>
    </source>
</evidence>
<dbReference type="GO" id="GO:0120159">
    <property type="term" value="F:rRNA pseudouridine synthase activity"/>
    <property type="evidence" value="ECO:0007669"/>
    <property type="project" value="UniProtKB-ARBA"/>
</dbReference>
<dbReference type="PROSITE" id="PS50889">
    <property type="entry name" value="S4"/>
    <property type="match status" value="1"/>
</dbReference>
<gene>
    <name evidence="9" type="ORF">HMP0721_0435</name>
</gene>
<dbReference type="Gene3D" id="3.30.2350.10">
    <property type="entry name" value="Pseudouridine synthase"/>
    <property type="match status" value="1"/>
</dbReference>
<dbReference type="GO" id="GO:0000455">
    <property type="term" value="P:enzyme-directed rRNA pseudouridine synthesis"/>
    <property type="evidence" value="ECO:0007669"/>
    <property type="project" value="UniProtKB-ARBA"/>
</dbReference>
<dbReference type="NCBIfam" id="TIGR00005">
    <property type="entry name" value="rluA_subfam"/>
    <property type="match status" value="1"/>
</dbReference>
<dbReference type="PANTHER" id="PTHR21600">
    <property type="entry name" value="MITOCHONDRIAL RNA PSEUDOURIDINE SYNTHASE"/>
    <property type="match status" value="1"/>
</dbReference>
<dbReference type="SMART" id="SM00363">
    <property type="entry name" value="S4"/>
    <property type="match status" value="1"/>
</dbReference>
<evidence type="ECO:0000313" key="10">
    <source>
        <dbReference type="Proteomes" id="UP000004754"/>
    </source>
</evidence>
<proteinExistence type="inferred from homology"/>
<dbReference type="InterPro" id="IPR020103">
    <property type="entry name" value="PsdUridine_synth_cat_dom_sf"/>
</dbReference>
<dbReference type="RefSeq" id="WP_006597854.1">
    <property type="nucleotide sequence ID" value="NZ_GL622359.1"/>
</dbReference>
<protein>
    <recommendedName>
        <fullName evidence="7">Pseudouridine synthase</fullName>
        <ecNumber evidence="7">5.4.99.-</ecNumber>
    </recommendedName>
</protein>
<evidence type="ECO:0000259" key="8">
    <source>
        <dbReference type="SMART" id="SM00363"/>
    </source>
</evidence>
<dbReference type="FunFam" id="3.30.2350.10:FF:000006">
    <property type="entry name" value="Pseudouridine synthase"/>
    <property type="match status" value="1"/>
</dbReference>
<dbReference type="InterPro" id="IPR006225">
    <property type="entry name" value="PsdUridine_synth_RluC/D"/>
</dbReference>
<dbReference type="InterPro" id="IPR006224">
    <property type="entry name" value="PsdUridine_synth_RluA-like_CS"/>
</dbReference>
<evidence type="ECO:0000256" key="7">
    <source>
        <dbReference type="RuleBase" id="RU362028"/>
    </source>
</evidence>
<reference evidence="9 10" key="1">
    <citation type="submission" date="2010-12" db="EMBL/GenBank/DDBJ databases">
        <authorList>
            <person name="Muzny D."/>
            <person name="Qin X."/>
            <person name="Deng J."/>
            <person name="Jiang H."/>
            <person name="Liu Y."/>
            <person name="Qu J."/>
            <person name="Song X.-Z."/>
            <person name="Zhang L."/>
            <person name="Thornton R."/>
            <person name="Coyle M."/>
            <person name="Francisco L."/>
            <person name="Jackson L."/>
            <person name="Javaid M."/>
            <person name="Korchina V."/>
            <person name="Kovar C."/>
            <person name="Mata R."/>
            <person name="Mathew T."/>
            <person name="Ngo R."/>
            <person name="Nguyen L."/>
            <person name="Nguyen N."/>
            <person name="Okwuonu G."/>
            <person name="Ongeri F."/>
            <person name="Pham C."/>
            <person name="Simmons D."/>
            <person name="Wilczek-Boney K."/>
            <person name="Hale W."/>
            <person name="Jakkamsetti A."/>
            <person name="Pham P."/>
            <person name="Ruth R."/>
            <person name="San Lucas F."/>
            <person name="Warren J."/>
            <person name="Zhang J."/>
            <person name="Zhao Z."/>
            <person name="Zhou C."/>
            <person name="Zhu D."/>
            <person name="Lee S."/>
            <person name="Bess C."/>
            <person name="Blankenburg K."/>
            <person name="Forbes L."/>
            <person name="Fu Q."/>
            <person name="Gubbala S."/>
            <person name="Hirani K."/>
            <person name="Jayaseelan J.C."/>
            <person name="Lara F."/>
            <person name="Munidasa M."/>
            <person name="Palculict T."/>
            <person name="Patil S."/>
            <person name="Pu L.-L."/>
            <person name="Saada N."/>
            <person name="Tang L."/>
            <person name="Weissenberger G."/>
            <person name="Zhu Y."/>
            <person name="Hemphill L."/>
            <person name="Shang Y."/>
            <person name="Youmans B."/>
            <person name="Ayvaz T."/>
            <person name="Ross M."/>
            <person name="Santibanez J."/>
            <person name="Aqrawi P."/>
            <person name="Gross S."/>
            <person name="Joshi V."/>
            <person name="Fowler G."/>
            <person name="Nazareth L."/>
            <person name="Reid J."/>
            <person name="Worley K."/>
            <person name="Petrosino J."/>
            <person name="Highlander S."/>
            <person name="Gibbs R."/>
        </authorList>
    </citation>
    <scope>NUCLEOTIDE SEQUENCE [LARGE SCALE GENOMIC DNA]</scope>
    <source>
        <strain evidence="9 10">ATCC 23263</strain>
    </source>
</reference>
<dbReference type="Gene3D" id="3.10.290.10">
    <property type="entry name" value="RNA-binding S4 domain"/>
    <property type="match status" value="1"/>
</dbReference>
<evidence type="ECO:0000256" key="2">
    <source>
        <dbReference type="ARBA" id="ARBA00010876"/>
    </source>
</evidence>
<sequence>MNQKEHYVHEEEKNMRLDVLCAQICPNLSRQYLKELIVDGDIQVDFANKKPAYRLKADERIVIKIPDPVPCQVMPESIDLDIVYEDGDVIVVNKPSGMVVHPASGTQSGTLVNALMAHTKDLSGINGVNRPGIVHRIDKDTSGILVVAKNDLAHRHLARQLAEHSMVRQYVALVKGNIVENSGTVDMPVGRHPVDRVRMAVVENGKSAVTHFEVIERLGDFTYVAFRLETGRTHQIRVHMQAIGHPIAGDPVYGGDKHLPFKTDGQLLHARELGFIHPRTKAFMRFEASLPEIFQKVLNQLRGSLKR</sequence>
<dbReference type="HOGENOM" id="CLU_016902_4_4_9"/>
<dbReference type="SUPFAM" id="SSF55174">
    <property type="entry name" value="Alpha-L RNA-binding motif"/>
    <property type="match status" value="1"/>
</dbReference>
<dbReference type="Proteomes" id="UP000004754">
    <property type="component" value="Unassembled WGS sequence"/>
</dbReference>
<dbReference type="InterPro" id="IPR006145">
    <property type="entry name" value="PsdUridine_synth_RsuA/RluA"/>
</dbReference>
<dbReference type="EC" id="5.4.99.-" evidence="7"/>
<keyword evidence="3 6" id="KW-0694">RNA-binding</keyword>
<dbReference type="Pfam" id="PF00849">
    <property type="entry name" value="PseudoU_synth_2"/>
    <property type="match status" value="1"/>
</dbReference>
<keyword evidence="4 7" id="KW-0413">Isomerase</keyword>
<dbReference type="eggNOG" id="COG0564">
    <property type="taxonomic scope" value="Bacteria"/>
</dbReference>
<comment type="similarity">
    <text evidence="2 7">Belongs to the pseudouridine synthase RluA family.</text>
</comment>
<feature type="domain" description="RNA-binding S4" evidence="8">
    <location>
        <begin position="15"/>
        <end position="70"/>
    </location>
</feature>
<dbReference type="GO" id="GO:0003723">
    <property type="term" value="F:RNA binding"/>
    <property type="evidence" value="ECO:0007669"/>
    <property type="project" value="UniProtKB-KW"/>
</dbReference>
<dbReference type="SUPFAM" id="SSF55120">
    <property type="entry name" value="Pseudouridine synthase"/>
    <property type="match status" value="1"/>
</dbReference>
<dbReference type="EMBL" id="AEQN01000007">
    <property type="protein sequence ID" value="EFV02527.1"/>
    <property type="molecule type" value="Genomic_DNA"/>
</dbReference>
<evidence type="ECO:0000313" key="9">
    <source>
        <dbReference type="EMBL" id="EFV02527.1"/>
    </source>
</evidence>
<comment type="function">
    <text evidence="7">Responsible for synthesis of pseudouridine from uracil.</text>
</comment>
<evidence type="ECO:0000256" key="6">
    <source>
        <dbReference type="PROSITE-ProRule" id="PRU00182"/>
    </source>
</evidence>
<keyword evidence="10" id="KW-1185">Reference proteome</keyword>
<dbReference type="OrthoDB" id="9807829at2"/>
<comment type="caution">
    <text evidence="9">The sequence shown here is derived from an EMBL/GenBank/DDBJ whole genome shotgun (WGS) entry which is preliminary data.</text>
</comment>
<dbReference type="STRING" id="887929.HMP0721_0435"/>
<name>E6MEK2_9FIRM</name>
<dbReference type="InterPro" id="IPR050188">
    <property type="entry name" value="RluA_PseudoU_synthase"/>
</dbReference>
<dbReference type="AlphaFoldDB" id="E6MEK2"/>
<evidence type="ECO:0000256" key="4">
    <source>
        <dbReference type="ARBA" id="ARBA00023235"/>
    </source>
</evidence>
<evidence type="ECO:0000256" key="1">
    <source>
        <dbReference type="ARBA" id="ARBA00000073"/>
    </source>
</evidence>
<accession>E6MEK2</accession>
<dbReference type="CDD" id="cd02869">
    <property type="entry name" value="PseudoU_synth_RluA_like"/>
    <property type="match status" value="1"/>
</dbReference>
<dbReference type="PANTHER" id="PTHR21600:SF44">
    <property type="entry name" value="RIBOSOMAL LARGE SUBUNIT PSEUDOURIDINE SYNTHASE D"/>
    <property type="match status" value="1"/>
</dbReference>